<protein>
    <submittedName>
        <fullName evidence="2">Alpha/Beta hydrolase protein</fullName>
    </submittedName>
</protein>
<comment type="caution">
    <text evidence="2">The sequence shown here is derived from an EMBL/GenBank/DDBJ whole genome shotgun (WGS) entry which is preliminary data.</text>
</comment>
<organism evidence="2 3">
    <name type="scientific">Chaetomium fimeti</name>
    <dbReference type="NCBI Taxonomy" id="1854472"/>
    <lineage>
        <taxon>Eukaryota</taxon>
        <taxon>Fungi</taxon>
        <taxon>Dikarya</taxon>
        <taxon>Ascomycota</taxon>
        <taxon>Pezizomycotina</taxon>
        <taxon>Sordariomycetes</taxon>
        <taxon>Sordariomycetidae</taxon>
        <taxon>Sordariales</taxon>
        <taxon>Chaetomiaceae</taxon>
        <taxon>Chaetomium</taxon>
    </lineage>
</organism>
<dbReference type="AlphaFoldDB" id="A0AAE0HDQ4"/>
<dbReference type="GeneID" id="87841056"/>
<dbReference type="Gene3D" id="3.40.50.1820">
    <property type="entry name" value="alpha/beta hydrolase"/>
    <property type="match status" value="1"/>
</dbReference>
<dbReference type="Pfam" id="PF07859">
    <property type="entry name" value="Abhydrolase_3"/>
    <property type="match status" value="1"/>
</dbReference>
<dbReference type="InterPro" id="IPR029058">
    <property type="entry name" value="AB_hydrolase_fold"/>
</dbReference>
<dbReference type="SUPFAM" id="SSF53474">
    <property type="entry name" value="alpha/beta-Hydrolases"/>
    <property type="match status" value="1"/>
</dbReference>
<keyword evidence="2" id="KW-0378">Hydrolase</keyword>
<dbReference type="InterPro" id="IPR013094">
    <property type="entry name" value="AB_hydrolase_3"/>
</dbReference>
<dbReference type="PANTHER" id="PTHR23024:SF24">
    <property type="entry name" value="ALPHA_BETA HYDROLASE FOLD-3 DOMAIN-CONTAINING PROTEIN"/>
    <property type="match status" value="1"/>
</dbReference>
<dbReference type="PANTHER" id="PTHR23024">
    <property type="entry name" value="ARYLACETAMIDE DEACETYLASE"/>
    <property type="match status" value="1"/>
</dbReference>
<reference evidence="2" key="2">
    <citation type="submission" date="2023-06" db="EMBL/GenBank/DDBJ databases">
        <authorList>
            <consortium name="Lawrence Berkeley National Laboratory"/>
            <person name="Haridas S."/>
            <person name="Hensen N."/>
            <person name="Bonometti L."/>
            <person name="Westerberg I."/>
            <person name="Brannstrom I.O."/>
            <person name="Guillou S."/>
            <person name="Cros-Aarteil S."/>
            <person name="Calhoun S."/>
            <person name="Kuo A."/>
            <person name="Mondo S."/>
            <person name="Pangilinan J."/>
            <person name="Riley R."/>
            <person name="Labutti K."/>
            <person name="Andreopoulos B."/>
            <person name="Lipzen A."/>
            <person name="Chen C."/>
            <person name="Yanf M."/>
            <person name="Daum C."/>
            <person name="Ng V."/>
            <person name="Clum A."/>
            <person name="Steindorff A."/>
            <person name="Ohm R."/>
            <person name="Martin F."/>
            <person name="Silar P."/>
            <person name="Natvig D."/>
            <person name="Lalanne C."/>
            <person name="Gautier V."/>
            <person name="Ament-Velasquez S.L."/>
            <person name="Kruys A."/>
            <person name="Hutchinson M.I."/>
            <person name="Powell A.J."/>
            <person name="Barry K."/>
            <person name="Miller A.N."/>
            <person name="Grigoriev I.V."/>
            <person name="Debuchy R."/>
            <person name="Gladieux P."/>
            <person name="Thoren M.H."/>
            <person name="Johannesson H."/>
        </authorList>
    </citation>
    <scope>NUCLEOTIDE SEQUENCE</scope>
    <source>
        <strain evidence="2">CBS 168.71</strain>
    </source>
</reference>
<sequence length="326" mass="35054">MADLAEASARVAADLETRFDRINVAYKTVNNTALETAIFIPKTVSSSTAAATAPVLVHFHGGALITGAAPDLLFLGDWVRDFAHTAGAIFLSPAYRLAPETPAVEILDDIADFWTWLHAALPGTIRAQFPHLSPDLNRIAAIGESAGGYLALQSALQFSGPARGLRAVIAQYPGIFPDLPAFNPRPDPPDAALDAVVDGYVRGLEPGAMRVATAWPGLADLAVAALQNGRLRGLLGEDPEGRLTLRYALARAEEVPPAVWVIQGEQDTLVAKEAADQLVDMLKRERPRAVVRYTVREGDHAFDAVSSLQDEWLAEGVEFIKGHWLK</sequence>
<dbReference type="InterPro" id="IPR050466">
    <property type="entry name" value="Carboxylest/Gibb_receptor"/>
</dbReference>
<dbReference type="RefSeq" id="XP_062658021.1">
    <property type="nucleotide sequence ID" value="XM_062804108.1"/>
</dbReference>
<dbReference type="GO" id="GO:0016787">
    <property type="term" value="F:hydrolase activity"/>
    <property type="evidence" value="ECO:0007669"/>
    <property type="project" value="UniProtKB-KW"/>
</dbReference>
<evidence type="ECO:0000259" key="1">
    <source>
        <dbReference type="Pfam" id="PF07859"/>
    </source>
</evidence>
<dbReference type="Proteomes" id="UP001278766">
    <property type="component" value="Unassembled WGS sequence"/>
</dbReference>
<evidence type="ECO:0000313" key="2">
    <source>
        <dbReference type="EMBL" id="KAK3294507.1"/>
    </source>
</evidence>
<name>A0AAE0HDQ4_9PEZI</name>
<keyword evidence="3" id="KW-1185">Reference proteome</keyword>
<accession>A0AAE0HDQ4</accession>
<evidence type="ECO:0000313" key="3">
    <source>
        <dbReference type="Proteomes" id="UP001278766"/>
    </source>
</evidence>
<proteinExistence type="predicted"/>
<reference evidence="2" key="1">
    <citation type="journal article" date="2023" name="Mol. Phylogenet. Evol.">
        <title>Genome-scale phylogeny and comparative genomics of the fungal order Sordariales.</title>
        <authorList>
            <person name="Hensen N."/>
            <person name="Bonometti L."/>
            <person name="Westerberg I."/>
            <person name="Brannstrom I.O."/>
            <person name="Guillou S."/>
            <person name="Cros-Aarteil S."/>
            <person name="Calhoun S."/>
            <person name="Haridas S."/>
            <person name="Kuo A."/>
            <person name="Mondo S."/>
            <person name="Pangilinan J."/>
            <person name="Riley R."/>
            <person name="LaButti K."/>
            <person name="Andreopoulos B."/>
            <person name="Lipzen A."/>
            <person name="Chen C."/>
            <person name="Yan M."/>
            <person name="Daum C."/>
            <person name="Ng V."/>
            <person name="Clum A."/>
            <person name="Steindorff A."/>
            <person name="Ohm R.A."/>
            <person name="Martin F."/>
            <person name="Silar P."/>
            <person name="Natvig D.O."/>
            <person name="Lalanne C."/>
            <person name="Gautier V."/>
            <person name="Ament-Velasquez S.L."/>
            <person name="Kruys A."/>
            <person name="Hutchinson M.I."/>
            <person name="Powell A.J."/>
            <person name="Barry K."/>
            <person name="Miller A.N."/>
            <person name="Grigoriev I.V."/>
            <person name="Debuchy R."/>
            <person name="Gladieux P."/>
            <person name="Hiltunen Thoren M."/>
            <person name="Johannesson H."/>
        </authorList>
    </citation>
    <scope>NUCLEOTIDE SEQUENCE</scope>
    <source>
        <strain evidence="2">CBS 168.71</strain>
    </source>
</reference>
<feature type="domain" description="Alpha/beta hydrolase fold-3" evidence="1">
    <location>
        <begin position="56"/>
        <end position="175"/>
    </location>
</feature>
<dbReference type="EMBL" id="JAUEPN010000005">
    <property type="protein sequence ID" value="KAK3294507.1"/>
    <property type="molecule type" value="Genomic_DNA"/>
</dbReference>
<gene>
    <name evidence="2" type="ORF">B0H64DRAFT_400887</name>
</gene>